<protein>
    <recommendedName>
        <fullName evidence="1">Tautomerase cis-CaaD-like domain-containing protein</fullName>
    </recommendedName>
</protein>
<dbReference type="OrthoDB" id="2129288at2759"/>
<organism evidence="2 3">
    <name type="scientific">Cercospora zeae-maydis SCOH1-5</name>
    <dbReference type="NCBI Taxonomy" id="717836"/>
    <lineage>
        <taxon>Eukaryota</taxon>
        <taxon>Fungi</taxon>
        <taxon>Dikarya</taxon>
        <taxon>Ascomycota</taxon>
        <taxon>Pezizomycotina</taxon>
        <taxon>Dothideomycetes</taxon>
        <taxon>Dothideomycetidae</taxon>
        <taxon>Mycosphaerellales</taxon>
        <taxon>Mycosphaerellaceae</taxon>
        <taxon>Cercospora</taxon>
    </lineage>
</organism>
<dbReference type="EMBL" id="ML992662">
    <property type="protein sequence ID" value="KAF2217682.1"/>
    <property type="molecule type" value="Genomic_DNA"/>
</dbReference>
<sequence>MPHWRIYHPPDVFQDVETKQALAKDITAMYAGPDTRMPAFYVVVTFLPIPDENQFVGGEISRSRGKPFVRINIAHIHINLPKDSAVYARVTGRMDALLKPHIEDKGMAWEYHVEETERELWKLDGVYAPAWKSEDEKVWVAENRVVRPEEMEAARKRLAHL</sequence>
<evidence type="ECO:0000313" key="2">
    <source>
        <dbReference type="EMBL" id="KAF2217682.1"/>
    </source>
</evidence>
<dbReference type="AlphaFoldDB" id="A0A6A6FW36"/>
<proteinExistence type="predicted"/>
<evidence type="ECO:0000313" key="3">
    <source>
        <dbReference type="Proteomes" id="UP000799539"/>
    </source>
</evidence>
<dbReference type="Proteomes" id="UP000799539">
    <property type="component" value="Unassembled WGS sequence"/>
</dbReference>
<dbReference type="InterPro" id="IPR014347">
    <property type="entry name" value="Tautomerase/MIF_sf"/>
</dbReference>
<accession>A0A6A6FW36</accession>
<gene>
    <name evidence="2" type="ORF">CERZMDRAFT_30572</name>
</gene>
<dbReference type="InterPro" id="IPR028116">
    <property type="entry name" value="Cis-CaaD-like"/>
</dbReference>
<name>A0A6A6FW36_9PEZI</name>
<dbReference type="Gene3D" id="3.30.429.10">
    <property type="entry name" value="Macrophage Migration Inhibitory Factor"/>
    <property type="match status" value="1"/>
</dbReference>
<feature type="domain" description="Tautomerase cis-CaaD-like" evidence="1">
    <location>
        <begin position="1"/>
        <end position="144"/>
    </location>
</feature>
<reference evidence="2" key="1">
    <citation type="journal article" date="2020" name="Stud. Mycol.">
        <title>101 Dothideomycetes genomes: a test case for predicting lifestyles and emergence of pathogens.</title>
        <authorList>
            <person name="Haridas S."/>
            <person name="Albert R."/>
            <person name="Binder M."/>
            <person name="Bloem J."/>
            <person name="Labutti K."/>
            <person name="Salamov A."/>
            <person name="Andreopoulos B."/>
            <person name="Baker S."/>
            <person name="Barry K."/>
            <person name="Bills G."/>
            <person name="Bluhm B."/>
            <person name="Cannon C."/>
            <person name="Castanera R."/>
            <person name="Culley D."/>
            <person name="Daum C."/>
            <person name="Ezra D."/>
            <person name="Gonzalez J."/>
            <person name="Henrissat B."/>
            <person name="Kuo A."/>
            <person name="Liang C."/>
            <person name="Lipzen A."/>
            <person name="Lutzoni F."/>
            <person name="Magnuson J."/>
            <person name="Mondo S."/>
            <person name="Nolan M."/>
            <person name="Ohm R."/>
            <person name="Pangilinan J."/>
            <person name="Park H.-J."/>
            <person name="Ramirez L."/>
            <person name="Alfaro M."/>
            <person name="Sun H."/>
            <person name="Tritt A."/>
            <person name="Yoshinaga Y."/>
            <person name="Zwiers L.-H."/>
            <person name="Turgeon B."/>
            <person name="Goodwin S."/>
            <person name="Spatafora J."/>
            <person name="Crous P."/>
            <person name="Grigoriev I."/>
        </authorList>
    </citation>
    <scope>NUCLEOTIDE SEQUENCE</scope>
    <source>
        <strain evidence="2">SCOH1-5</strain>
    </source>
</reference>
<dbReference type="Pfam" id="PF14832">
    <property type="entry name" value="Tautomerase_3"/>
    <property type="match status" value="1"/>
</dbReference>
<keyword evidence="3" id="KW-1185">Reference proteome</keyword>
<evidence type="ECO:0000259" key="1">
    <source>
        <dbReference type="Pfam" id="PF14832"/>
    </source>
</evidence>